<feature type="transmembrane region" description="Helical" evidence="2">
    <location>
        <begin position="56"/>
        <end position="76"/>
    </location>
</feature>
<evidence type="ECO:0000313" key="3">
    <source>
        <dbReference type="EMBL" id="KRH76161.1"/>
    </source>
</evidence>
<reference evidence="3 4" key="1">
    <citation type="journal article" date="2010" name="Nature">
        <title>Genome sequence of the palaeopolyploid soybean.</title>
        <authorList>
            <person name="Schmutz J."/>
            <person name="Cannon S.B."/>
            <person name="Schlueter J."/>
            <person name="Ma J."/>
            <person name="Mitros T."/>
            <person name="Nelson W."/>
            <person name="Hyten D.L."/>
            <person name="Song Q."/>
            <person name="Thelen J.J."/>
            <person name="Cheng J."/>
            <person name="Xu D."/>
            <person name="Hellsten U."/>
            <person name="May G.D."/>
            <person name="Yu Y."/>
            <person name="Sakurai T."/>
            <person name="Umezawa T."/>
            <person name="Bhattacharyya M.K."/>
            <person name="Sandhu D."/>
            <person name="Valliyodan B."/>
            <person name="Lindquist E."/>
            <person name="Peto M."/>
            <person name="Grant D."/>
            <person name="Shu S."/>
            <person name="Goodstein D."/>
            <person name="Barry K."/>
            <person name="Futrell-Griggs M."/>
            <person name="Abernathy B."/>
            <person name="Du J."/>
            <person name="Tian Z."/>
            <person name="Zhu L."/>
            <person name="Gill N."/>
            <person name="Joshi T."/>
            <person name="Libault M."/>
            <person name="Sethuraman A."/>
            <person name="Zhang X.-C."/>
            <person name="Shinozaki K."/>
            <person name="Nguyen H.T."/>
            <person name="Wing R.A."/>
            <person name="Cregan P."/>
            <person name="Specht J."/>
            <person name="Grimwood J."/>
            <person name="Rokhsar D."/>
            <person name="Stacey G."/>
            <person name="Shoemaker R.C."/>
            <person name="Jackson S.A."/>
        </authorList>
    </citation>
    <scope>NUCLEOTIDE SEQUENCE [LARGE SCALE GENOMIC DNA]</scope>
    <source>
        <strain evidence="4">cv. Williams 82</strain>
        <tissue evidence="3">Callus</tissue>
    </source>
</reference>
<evidence type="ECO:0000313" key="4">
    <source>
        <dbReference type="EnsemblPlants" id="KRH76161"/>
    </source>
</evidence>
<keyword evidence="2" id="KW-0812">Transmembrane</keyword>
<reference evidence="4" key="2">
    <citation type="submission" date="2018-02" db="UniProtKB">
        <authorList>
            <consortium name="EnsemblPlants"/>
        </authorList>
    </citation>
    <scope>IDENTIFICATION</scope>
    <source>
        <strain evidence="4">Williams 82</strain>
    </source>
</reference>
<evidence type="ECO:0000256" key="1">
    <source>
        <dbReference type="SAM" id="MobiDB-lite"/>
    </source>
</evidence>
<keyword evidence="5" id="KW-1185">Reference proteome</keyword>
<dbReference type="Proteomes" id="UP000008827">
    <property type="component" value="Chromosome 1"/>
</dbReference>
<accession>A0A0R0LAF6</accession>
<protein>
    <submittedName>
        <fullName evidence="3 4">Uncharacterized protein</fullName>
    </submittedName>
</protein>
<dbReference type="Gramene" id="KRH76161">
    <property type="protein sequence ID" value="KRH76161"/>
    <property type="gene ID" value="GLYMA_01G135700"/>
</dbReference>
<dbReference type="AlphaFoldDB" id="A0A0R0LAF6"/>
<sequence>MYCKKQARKEIKIKSHSAPKYSSSSSQFSAALVHHKHLASILSVCYLITSGIPPTVFLWCSIVICSYILCNMMGCLGGRNFEGFSI</sequence>
<evidence type="ECO:0000313" key="5">
    <source>
        <dbReference type="Proteomes" id="UP000008827"/>
    </source>
</evidence>
<gene>
    <name evidence="3" type="ORF">GLYMA_01G135700</name>
</gene>
<keyword evidence="2" id="KW-0472">Membrane</keyword>
<feature type="region of interest" description="Disordered" evidence="1">
    <location>
        <begin position="1"/>
        <end position="23"/>
    </location>
</feature>
<reference evidence="3" key="3">
    <citation type="submission" date="2018-07" db="EMBL/GenBank/DDBJ databases">
        <title>WGS assembly of Glycine max.</title>
        <authorList>
            <person name="Schmutz J."/>
            <person name="Cannon S."/>
            <person name="Schlueter J."/>
            <person name="Ma J."/>
            <person name="Mitros T."/>
            <person name="Nelson W."/>
            <person name="Hyten D."/>
            <person name="Song Q."/>
            <person name="Thelen J."/>
            <person name="Cheng J."/>
            <person name="Xu D."/>
            <person name="Hellsten U."/>
            <person name="May G."/>
            <person name="Yu Y."/>
            <person name="Sakurai T."/>
            <person name="Umezawa T."/>
            <person name="Bhattacharyya M."/>
            <person name="Sandhu D."/>
            <person name="Valliyodan B."/>
            <person name="Lindquist E."/>
            <person name="Peto M."/>
            <person name="Grant D."/>
            <person name="Shu S."/>
            <person name="Goodstein D."/>
            <person name="Barry K."/>
            <person name="Futrell-Griggs M."/>
            <person name="Abernathy B."/>
            <person name="Du J."/>
            <person name="Tian Z."/>
            <person name="Zhu L."/>
            <person name="Gill N."/>
            <person name="Joshi T."/>
            <person name="Libault M."/>
            <person name="Sethuraman A."/>
            <person name="Zhang X."/>
            <person name="Shinozaki K."/>
            <person name="Nguyen H."/>
            <person name="Wing R."/>
            <person name="Cregan P."/>
            <person name="Specht J."/>
            <person name="Grimwood J."/>
            <person name="Rokhsar D."/>
            <person name="Stacey G."/>
            <person name="Shoemaker R."/>
            <person name="Jackson S."/>
        </authorList>
    </citation>
    <scope>NUCLEOTIDE SEQUENCE</scope>
    <source>
        <tissue evidence="3">Callus</tissue>
    </source>
</reference>
<dbReference type="InParanoid" id="A0A0R0LAF6"/>
<organism evidence="3">
    <name type="scientific">Glycine max</name>
    <name type="common">Soybean</name>
    <name type="synonym">Glycine hispida</name>
    <dbReference type="NCBI Taxonomy" id="3847"/>
    <lineage>
        <taxon>Eukaryota</taxon>
        <taxon>Viridiplantae</taxon>
        <taxon>Streptophyta</taxon>
        <taxon>Embryophyta</taxon>
        <taxon>Tracheophyta</taxon>
        <taxon>Spermatophyta</taxon>
        <taxon>Magnoliopsida</taxon>
        <taxon>eudicotyledons</taxon>
        <taxon>Gunneridae</taxon>
        <taxon>Pentapetalae</taxon>
        <taxon>rosids</taxon>
        <taxon>fabids</taxon>
        <taxon>Fabales</taxon>
        <taxon>Fabaceae</taxon>
        <taxon>Papilionoideae</taxon>
        <taxon>50 kb inversion clade</taxon>
        <taxon>NPAAA clade</taxon>
        <taxon>indigoferoid/millettioid clade</taxon>
        <taxon>Phaseoleae</taxon>
        <taxon>Glycine</taxon>
        <taxon>Glycine subgen. Soja</taxon>
    </lineage>
</organism>
<keyword evidence="2" id="KW-1133">Transmembrane helix</keyword>
<evidence type="ECO:0000256" key="2">
    <source>
        <dbReference type="SAM" id="Phobius"/>
    </source>
</evidence>
<name>A0A0R0LAF6_SOYBN</name>
<dbReference type="EnsemblPlants" id="KRH76161">
    <property type="protein sequence ID" value="KRH76161"/>
    <property type="gene ID" value="GLYMA_01G135700"/>
</dbReference>
<dbReference type="EMBL" id="CM000834">
    <property type="protein sequence ID" value="KRH76161.1"/>
    <property type="molecule type" value="Genomic_DNA"/>
</dbReference>
<proteinExistence type="predicted"/>